<feature type="compositionally biased region" description="Basic and acidic residues" evidence="1">
    <location>
        <begin position="1"/>
        <end position="10"/>
    </location>
</feature>
<dbReference type="Proteomes" id="UP000218432">
    <property type="component" value="Chromosome 1"/>
</dbReference>
<feature type="region of interest" description="Disordered" evidence="1">
    <location>
        <begin position="311"/>
        <end position="352"/>
    </location>
</feature>
<accession>A0A1Y1BD01</accession>
<organism evidence="2 3">
    <name type="scientific">Burkholderia stabilis</name>
    <dbReference type="NCBI Taxonomy" id="95485"/>
    <lineage>
        <taxon>Bacteria</taxon>
        <taxon>Pseudomonadati</taxon>
        <taxon>Pseudomonadota</taxon>
        <taxon>Betaproteobacteria</taxon>
        <taxon>Burkholderiales</taxon>
        <taxon>Burkholderiaceae</taxon>
        <taxon>Burkholderia</taxon>
        <taxon>Burkholderia cepacia complex</taxon>
    </lineage>
</organism>
<feature type="region of interest" description="Disordered" evidence="1">
    <location>
        <begin position="1"/>
        <end position="21"/>
    </location>
</feature>
<dbReference type="RefSeq" id="WP_096470982.1">
    <property type="nucleotide sequence ID" value="NZ_AP018111.1"/>
</dbReference>
<dbReference type="EMBL" id="AP018111">
    <property type="protein sequence ID" value="BAX57692.1"/>
    <property type="molecule type" value="Genomic_DNA"/>
</dbReference>
<evidence type="ECO:0000313" key="2">
    <source>
        <dbReference type="EMBL" id="BAX57692.1"/>
    </source>
</evidence>
<feature type="region of interest" description="Disordered" evidence="1">
    <location>
        <begin position="420"/>
        <end position="471"/>
    </location>
</feature>
<evidence type="ECO:0000313" key="3">
    <source>
        <dbReference type="Proteomes" id="UP000218432"/>
    </source>
</evidence>
<evidence type="ECO:0000256" key="1">
    <source>
        <dbReference type="SAM" id="MobiDB-lite"/>
    </source>
</evidence>
<reference evidence="2 3" key="1">
    <citation type="journal article" date="2017" name="Genome Announc.">
        <title>Complete Genome Sequence of Burkholderia stabilis FERMP-21014.</title>
        <authorList>
            <person name="Konishi K."/>
            <person name="Kumagai T."/>
            <person name="Sakasegawa S."/>
            <person name="Tamura T."/>
        </authorList>
    </citation>
    <scope>NUCLEOTIDE SEQUENCE [LARGE SCALE GENOMIC DNA]</scope>
    <source>
        <strain evidence="2 3">FERMP-21014</strain>
    </source>
</reference>
<dbReference type="AlphaFoldDB" id="A0A1Y1BD01"/>
<feature type="compositionally biased region" description="Low complexity" evidence="1">
    <location>
        <begin position="328"/>
        <end position="343"/>
    </location>
</feature>
<protein>
    <submittedName>
        <fullName evidence="2">Uncharacterized protein</fullName>
    </submittedName>
</protein>
<name>A0A1Y1BD01_9BURK</name>
<proteinExistence type="predicted"/>
<gene>
    <name evidence="2" type="ORF">BSFP_004850</name>
</gene>
<sequence>MNHVQPERGAHASTGPAPAAVPRAEVRHAVKALLQQSLAFRRLPGHVQQQIAHDTAQIADYLAAPEGIPGHTLASSRVSAQALDNPPGADQYQTDRQAVQAIGAQKFRAGAAREGAEVAGLFLQKVNFPTFVAKLIQGVFHAIVQSSIEQMEAYGKLVASVAQSLDNFRDDNVTPNQGRDHLVEQFPDIFQIGVTDGNDGQSQPRLQLRDDVDEDSALKRVNDKLASTGTKIASLDTEDDDNERALVEAARTHVATGRQQLLATMVLMGINRIVVTDGRISAKIMYDFQAQDSRKLRRSATAYDYARDQSGNVQKSYGSEGSYDRGASQGSGDGSQDSSQSPDQQDRDSSWYTKGTYKYTETPIVTAMSAASDTQDESLKVKATLAGTVDVNFKSDYFPLEKMVDPAQIAQLQLAAVPGRGAGGARTPAGAAGAATPAAGTGAGTGAAATPGAGAGAAAPGSAAAAPAPAA</sequence>